<feature type="domain" description="ABC transmembrane type-1" evidence="8">
    <location>
        <begin position="72"/>
        <end position="281"/>
    </location>
</feature>
<sequence length="296" mass="32548">MNQDKGIWQWVSHIILAVFCILCIIPFVLLVSASLSSEDSILQNGYAFLPKVFSLDAYEYLTGNMSVIGRAYGITVIVTAIGTAVSLLMTAMLGYGLSRKEIPGYKLYTFLVFFTLLFNGGLVPTYLVYTQMFDVKNTLWALLIPGLLMNGFNVLLARSFFINTIPGPVLESAKIDGAGEYRIFFQMVLPLSLPIMATIGLFTGIMYWNDWNNGLIYITDQKLYSIQILLNQIMQNIEALKTASSAYGDASANAAELPGETARMAIAVIGVLPIMIAYPFFQRFFVKGIAGGAVKG</sequence>
<keyword evidence="10" id="KW-1185">Reference proteome</keyword>
<feature type="transmembrane region" description="Helical" evidence="7">
    <location>
        <begin position="262"/>
        <end position="281"/>
    </location>
</feature>
<reference evidence="9 10" key="1">
    <citation type="submission" date="2018-10" db="EMBL/GenBank/DDBJ databases">
        <title>Genome Sequence of Cohnella sp.</title>
        <authorList>
            <person name="Srinivasan S."/>
            <person name="Kim M.K."/>
        </authorList>
    </citation>
    <scope>NUCLEOTIDE SEQUENCE [LARGE SCALE GENOMIC DNA]</scope>
    <source>
        <strain evidence="9 10">18JY8-7</strain>
    </source>
</reference>
<dbReference type="CDD" id="cd06261">
    <property type="entry name" value="TM_PBP2"/>
    <property type="match status" value="1"/>
</dbReference>
<name>A0A3G3JTL1_9BACL</name>
<evidence type="ECO:0000256" key="3">
    <source>
        <dbReference type="ARBA" id="ARBA00022475"/>
    </source>
</evidence>
<organism evidence="9 10">
    <name type="scientific">Cohnella candidum</name>
    <dbReference type="NCBI Taxonomy" id="2674991"/>
    <lineage>
        <taxon>Bacteria</taxon>
        <taxon>Bacillati</taxon>
        <taxon>Bacillota</taxon>
        <taxon>Bacilli</taxon>
        <taxon>Bacillales</taxon>
        <taxon>Paenibacillaceae</taxon>
        <taxon>Cohnella</taxon>
    </lineage>
</organism>
<dbReference type="InterPro" id="IPR000515">
    <property type="entry name" value="MetI-like"/>
</dbReference>
<feature type="transmembrane region" description="Helical" evidence="7">
    <location>
        <begin position="183"/>
        <end position="208"/>
    </location>
</feature>
<evidence type="ECO:0000256" key="2">
    <source>
        <dbReference type="ARBA" id="ARBA00022448"/>
    </source>
</evidence>
<proteinExistence type="inferred from homology"/>
<dbReference type="Pfam" id="PF00528">
    <property type="entry name" value="BPD_transp_1"/>
    <property type="match status" value="1"/>
</dbReference>
<accession>A0A3G3JTL1</accession>
<evidence type="ECO:0000313" key="9">
    <source>
        <dbReference type="EMBL" id="AYQ71552.1"/>
    </source>
</evidence>
<evidence type="ECO:0000256" key="5">
    <source>
        <dbReference type="ARBA" id="ARBA00022989"/>
    </source>
</evidence>
<feature type="transmembrane region" description="Helical" evidence="7">
    <location>
        <begin position="139"/>
        <end position="162"/>
    </location>
</feature>
<evidence type="ECO:0000259" key="8">
    <source>
        <dbReference type="PROSITE" id="PS50928"/>
    </source>
</evidence>
<dbReference type="PROSITE" id="PS50928">
    <property type="entry name" value="ABC_TM1"/>
    <property type="match status" value="1"/>
</dbReference>
<dbReference type="PANTHER" id="PTHR43744:SF9">
    <property type="entry name" value="POLYGALACTURONAN_RHAMNOGALACTURONAN TRANSPORT SYSTEM PERMEASE PROTEIN YTCP"/>
    <property type="match status" value="1"/>
</dbReference>
<keyword evidence="4 7" id="KW-0812">Transmembrane</keyword>
<protein>
    <submittedName>
        <fullName evidence="9">Carbohydrate ABC transporter permease</fullName>
    </submittedName>
</protein>
<keyword evidence="5 7" id="KW-1133">Transmembrane helix</keyword>
<feature type="transmembrane region" description="Helical" evidence="7">
    <location>
        <begin position="71"/>
        <end position="95"/>
    </location>
</feature>
<keyword evidence="6 7" id="KW-0472">Membrane</keyword>
<dbReference type="Proteomes" id="UP000269097">
    <property type="component" value="Chromosome"/>
</dbReference>
<feature type="transmembrane region" description="Helical" evidence="7">
    <location>
        <begin position="7"/>
        <end position="29"/>
    </location>
</feature>
<dbReference type="KEGG" id="coh:EAV92_02500"/>
<dbReference type="GO" id="GO:0005886">
    <property type="term" value="C:plasma membrane"/>
    <property type="evidence" value="ECO:0007669"/>
    <property type="project" value="UniProtKB-SubCell"/>
</dbReference>
<dbReference type="PANTHER" id="PTHR43744">
    <property type="entry name" value="ABC TRANSPORTER PERMEASE PROTEIN MG189-RELATED-RELATED"/>
    <property type="match status" value="1"/>
</dbReference>
<dbReference type="SUPFAM" id="SSF161098">
    <property type="entry name" value="MetI-like"/>
    <property type="match status" value="1"/>
</dbReference>
<evidence type="ECO:0000256" key="6">
    <source>
        <dbReference type="ARBA" id="ARBA00023136"/>
    </source>
</evidence>
<gene>
    <name evidence="9" type="ORF">EAV92_02500</name>
</gene>
<dbReference type="RefSeq" id="WP_123039615.1">
    <property type="nucleotide sequence ID" value="NZ_CP033433.1"/>
</dbReference>
<evidence type="ECO:0000256" key="1">
    <source>
        <dbReference type="ARBA" id="ARBA00004651"/>
    </source>
</evidence>
<keyword evidence="3" id="KW-1003">Cell membrane</keyword>
<comment type="subcellular location">
    <subcellularLocation>
        <location evidence="1 7">Cell membrane</location>
        <topology evidence="1 7">Multi-pass membrane protein</topology>
    </subcellularLocation>
</comment>
<evidence type="ECO:0000313" key="10">
    <source>
        <dbReference type="Proteomes" id="UP000269097"/>
    </source>
</evidence>
<evidence type="ECO:0000256" key="4">
    <source>
        <dbReference type="ARBA" id="ARBA00022692"/>
    </source>
</evidence>
<feature type="transmembrane region" description="Helical" evidence="7">
    <location>
        <begin position="107"/>
        <end position="127"/>
    </location>
</feature>
<comment type="similarity">
    <text evidence="7">Belongs to the binding-protein-dependent transport system permease family.</text>
</comment>
<dbReference type="EMBL" id="CP033433">
    <property type="protein sequence ID" value="AYQ71552.1"/>
    <property type="molecule type" value="Genomic_DNA"/>
</dbReference>
<dbReference type="InterPro" id="IPR035906">
    <property type="entry name" value="MetI-like_sf"/>
</dbReference>
<dbReference type="Gene3D" id="1.10.3720.10">
    <property type="entry name" value="MetI-like"/>
    <property type="match status" value="1"/>
</dbReference>
<keyword evidence="2 7" id="KW-0813">Transport</keyword>
<dbReference type="GO" id="GO:0055085">
    <property type="term" value="P:transmembrane transport"/>
    <property type="evidence" value="ECO:0007669"/>
    <property type="project" value="InterPro"/>
</dbReference>
<evidence type="ECO:0000256" key="7">
    <source>
        <dbReference type="RuleBase" id="RU363032"/>
    </source>
</evidence>
<dbReference type="AlphaFoldDB" id="A0A3G3JTL1"/>